<protein>
    <submittedName>
        <fullName evidence="11">Amino acid/amide ABC transporter membrane protein 1, HAAT family</fullName>
    </submittedName>
</protein>
<feature type="transmembrane region" description="Helical" evidence="10">
    <location>
        <begin position="229"/>
        <end position="253"/>
    </location>
</feature>
<feature type="transmembrane region" description="Helical" evidence="10">
    <location>
        <begin position="189"/>
        <end position="209"/>
    </location>
</feature>
<dbReference type="GO" id="GO:0015192">
    <property type="term" value="F:L-phenylalanine transmembrane transporter activity"/>
    <property type="evidence" value="ECO:0007669"/>
    <property type="project" value="TreeGrafter"/>
</dbReference>
<keyword evidence="6" id="KW-0029">Amino-acid transport</keyword>
<evidence type="ECO:0000256" key="6">
    <source>
        <dbReference type="ARBA" id="ARBA00022970"/>
    </source>
</evidence>
<gene>
    <name evidence="11" type="ORF">SAMN05444279_11911</name>
</gene>
<organism evidence="11 12">
    <name type="scientific">Ruegeria intermedia</name>
    <dbReference type="NCBI Taxonomy" id="996115"/>
    <lineage>
        <taxon>Bacteria</taxon>
        <taxon>Pseudomonadati</taxon>
        <taxon>Pseudomonadota</taxon>
        <taxon>Alphaproteobacteria</taxon>
        <taxon>Rhodobacterales</taxon>
        <taxon>Roseobacteraceae</taxon>
        <taxon>Ruegeria</taxon>
    </lineage>
</organism>
<dbReference type="GO" id="GO:0015190">
    <property type="term" value="F:L-leucine transmembrane transporter activity"/>
    <property type="evidence" value="ECO:0007669"/>
    <property type="project" value="TreeGrafter"/>
</dbReference>
<evidence type="ECO:0000256" key="2">
    <source>
        <dbReference type="ARBA" id="ARBA00022448"/>
    </source>
</evidence>
<proteinExistence type="inferred from homology"/>
<keyword evidence="3" id="KW-1003">Cell membrane</keyword>
<dbReference type="InterPro" id="IPR001851">
    <property type="entry name" value="ABC_transp_permease"/>
</dbReference>
<feature type="transmembrane region" description="Helical" evidence="10">
    <location>
        <begin position="91"/>
        <end position="111"/>
    </location>
</feature>
<keyword evidence="5 10" id="KW-0812">Transmembrane</keyword>
<evidence type="ECO:0000256" key="7">
    <source>
        <dbReference type="ARBA" id="ARBA00022989"/>
    </source>
</evidence>
<evidence type="ECO:0000256" key="8">
    <source>
        <dbReference type="ARBA" id="ARBA00023136"/>
    </source>
</evidence>
<keyword evidence="12" id="KW-1185">Reference proteome</keyword>
<evidence type="ECO:0000256" key="4">
    <source>
        <dbReference type="ARBA" id="ARBA00022519"/>
    </source>
</evidence>
<keyword evidence="2" id="KW-0813">Transport</keyword>
<dbReference type="Proteomes" id="UP000325134">
    <property type="component" value="Unassembled WGS sequence"/>
</dbReference>
<evidence type="ECO:0000313" key="11">
    <source>
        <dbReference type="EMBL" id="SHF15229.1"/>
    </source>
</evidence>
<keyword evidence="4" id="KW-0997">Cell inner membrane</keyword>
<dbReference type="GO" id="GO:0005886">
    <property type="term" value="C:plasma membrane"/>
    <property type="evidence" value="ECO:0007669"/>
    <property type="project" value="UniProtKB-SubCell"/>
</dbReference>
<dbReference type="GO" id="GO:0042941">
    <property type="term" value="P:D-alanine transmembrane transport"/>
    <property type="evidence" value="ECO:0007669"/>
    <property type="project" value="TreeGrafter"/>
</dbReference>
<reference evidence="11 12" key="1">
    <citation type="submission" date="2016-11" db="EMBL/GenBank/DDBJ databases">
        <authorList>
            <person name="Varghese N."/>
            <person name="Submissions S."/>
        </authorList>
    </citation>
    <scope>NUCLEOTIDE SEQUENCE [LARGE SCALE GENOMIC DNA]</scope>
    <source>
        <strain evidence="11 12">DSM 29341</strain>
    </source>
</reference>
<keyword evidence="7 10" id="KW-1133">Transmembrane helix</keyword>
<dbReference type="GO" id="GO:0005304">
    <property type="term" value="F:L-valine transmembrane transporter activity"/>
    <property type="evidence" value="ECO:0007669"/>
    <property type="project" value="TreeGrafter"/>
</dbReference>
<feature type="transmembrane region" description="Helical" evidence="10">
    <location>
        <begin position="265"/>
        <end position="283"/>
    </location>
</feature>
<dbReference type="AlphaFoldDB" id="A0A1M4ZAY9"/>
<feature type="transmembrane region" description="Helical" evidence="10">
    <location>
        <begin position="47"/>
        <end position="79"/>
    </location>
</feature>
<dbReference type="EMBL" id="FQVK01000019">
    <property type="protein sequence ID" value="SHF15229.1"/>
    <property type="molecule type" value="Genomic_DNA"/>
</dbReference>
<evidence type="ECO:0000256" key="3">
    <source>
        <dbReference type="ARBA" id="ARBA00022475"/>
    </source>
</evidence>
<evidence type="ECO:0000313" key="12">
    <source>
        <dbReference type="Proteomes" id="UP000325134"/>
    </source>
</evidence>
<comment type="subcellular location">
    <subcellularLocation>
        <location evidence="1">Cell membrane</location>
        <topology evidence="1">Multi-pass membrane protein</topology>
    </subcellularLocation>
</comment>
<feature type="transmembrane region" description="Helical" evidence="10">
    <location>
        <begin position="137"/>
        <end position="161"/>
    </location>
</feature>
<dbReference type="PANTHER" id="PTHR11795">
    <property type="entry name" value="BRANCHED-CHAIN AMINO ACID TRANSPORT SYSTEM PERMEASE PROTEIN LIVH"/>
    <property type="match status" value="1"/>
</dbReference>
<dbReference type="RefSeq" id="WP_223162507.1">
    <property type="nucleotide sequence ID" value="NZ_FQVK01000019.1"/>
</dbReference>
<dbReference type="CDD" id="cd06582">
    <property type="entry name" value="TM_PBP1_LivH_like"/>
    <property type="match status" value="1"/>
</dbReference>
<evidence type="ECO:0000256" key="10">
    <source>
        <dbReference type="SAM" id="Phobius"/>
    </source>
</evidence>
<keyword evidence="8 10" id="KW-0472">Membrane</keyword>
<dbReference type="InterPro" id="IPR052157">
    <property type="entry name" value="BCAA_transport_permease"/>
</dbReference>
<dbReference type="Pfam" id="PF02653">
    <property type="entry name" value="BPD_transp_2"/>
    <property type="match status" value="1"/>
</dbReference>
<evidence type="ECO:0000256" key="1">
    <source>
        <dbReference type="ARBA" id="ARBA00004651"/>
    </source>
</evidence>
<dbReference type="PANTHER" id="PTHR11795:SF371">
    <property type="entry name" value="HIGH-AFFINITY BRANCHED-CHAIN AMINO ACID TRANSPORT SYSTEM PERMEASE PROTEIN LIVH"/>
    <property type="match status" value="1"/>
</dbReference>
<feature type="transmembrane region" description="Helical" evidence="10">
    <location>
        <begin position="20"/>
        <end position="41"/>
    </location>
</feature>
<name>A0A1M4ZAY9_9RHOB</name>
<evidence type="ECO:0000256" key="5">
    <source>
        <dbReference type="ARBA" id="ARBA00022692"/>
    </source>
</evidence>
<sequence length="297" mass="31116">MSMDIFLQQLLNALSLGGTYALLALGLAVVFSIIGLINFAHGELMTVTGYAICFALIWGLPFPLAVIAGLVVAIAAALLMERIAFRPVRGASGTTLLLTSFAVSAILRVLFQNIISARPIPVSIPSSMSGVVTIGPLHLGMIQLISIVVTLVMLLGLNLFLHRTMAGRAMRAASEDFAVLRLMGIRANFVVATAFAISGLLAGVAGLLWVAQRGSVDPLMGALPVLKAFIAAIIGGLGSLSGAVAGGFLLGFIEVILQAYLPDSLLPYRDAFAILLVIAVLLFRPQGLLARKTLVKL</sequence>
<dbReference type="GO" id="GO:0015808">
    <property type="term" value="P:L-alanine transport"/>
    <property type="evidence" value="ECO:0007669"/>
    <property type="project" value="TreeGrafter"/>
</dbReference>
<dbReference type="GO" id="GO:1903806">
    <property type="term" value="P:L-isoleucine import across plasma membrane"/>
    <property type="evidence" value="ECO:0007669"/>
    <property type="project" value="TreeGrafter"/>
</dbReference>
<accession>A0A1M4ZAY9</accession>
<comment type="similarity">
    <text evidence="9">Belongs to the binding-protein-dependent transport system permease family. LivHM subfamily.</text>
</comment>
<dbReference type="GO" id="GO:0015188">
    <property type="term" value="F:L-isoleucine transmembrane transporter activity"/>
    <property type="evidence" value="ECO:0007669"/>
    <property type="project" value="TreeGrafter"/>
</dbReference>
<evidence type="ECO:0000256" key="9">
    <source>
        <dbReference type="ARBA" id="ARBA00037998"/>
    </source>
</evidence>